<evidence type="ECO:0000313" key="3">
    <source>
        <dbReference type="EMBL" id="KAJ5385674.1"/>
    </source>
</evidence>
<dbReference type="InterPro" id="IPR008929">
    <property type="entry name" value="Chondroitin_lyas"/>
</dbReference>
<dbReference type="OrthoDB" id="5302720at2759"/>
<evidence type="ECO:0000256" key="1">
    <source>
        <dbReference type="SAM" id="Phobius"/>
    </source>
</evidence>
<reference evidence="3" key="1">
    <citation type="submission" date="2022-12" db="EMBL/GenBank/DDBJ databases">
        <authorList>
            <person name="Petersen C."/>
        </authorList>
    </citation>
    <scope>NUCLEOTIDE SEQUENCE</scope>
    <source>
        <strain evidence="3">IBT 29677</strain>
    </source>
</reference>
<evidence type="ECO:0000256" key="2">
    <source>
        <dbReference type="SAM" id="SignalP"/>
    </source>
</evidence>
<reference evidence="3" key="2">
    <citation type="journal article" date="2023" name="IMA Fungus">
        <title>Comparative genomic study of the Penicillium genus elucidates a diverse pangenome and 15 lateral gene transfer events.</title>
        <authorList>
            <person name="Petersen C."/>
            <person name="Sorensen T."/>
            <person name="Nielsen M.R."/>
            <person name="Sondergaard T.E."/>
            <person name="Sorensen J.L."/>
            <person name="Fitzpatrick D.A."/>
            <person name="Frisvad J.C."/>
            <person name="Nielsen K.L."/>
        </authorList>
    </citation>
    <scope>NUCLEOTIDE SEQUENCE</scope>
    <source>
        <strain evidence="3">IBT 29677</strain>
    </source>
</reference>
<dbReference type="RefSeq" id="XP_056483472.1">
    <property type="nucleotide sequence ID" value="XM_056632852.1"/>
</dbReference>
<proteinExistence type="predicted"/>
<feature type="signal peptide" evidence="2">
    <location>
        <begin position="1"/>
        <end position="16"/>
    </location>
</feature>
<gene>
    <name evidence="3" type="ORF">N7509_008215</name>
</gene>
<dbReference type="SUPFAM" id="SSF48230">
    <property type="entry name" value="Chondroitin AC/alginate lyase"/>
    <property type="match status" value="1"/>
</dbReference>
<evidence type="ECO:0000313" key="4">
    <source>
        <dbReference type="Proteomes" id="UP001147747"/>
    </source>
</evidence>
<keyword evidence="2" id="KW-0732">Signal</keyword>
<keyword evidence="1" id="KW-0472">Membrane</keyword>
<keyword evidence="1" id="KW-0812">Transmembrane</keyword>
<name>A0A9W9VM66_9EURO</name>
<accession>A0A9W9VM66</accession>
<organism evidence="3 4">
    <name type="scientific">Penicillium cosmopolitanum</name>
    <dbReference type="NCBI Taxonomy" id="1131564"/>
    <lineage>
        <taxon>Eukaryota</taxon>
        <taxon>Fungi</taxon>
        <taxon>Dikarya</taxon>
        <taxon>Ascomycota</taxon>
        <taxon>Pezizomycotina</taxon>
        <taxon>Eurotiomycetes</taxon>
        <taxon>Eurotiomycetidae</taxon>
        <taxon>Eurotiales</taxon>
        <taxon>Aspergillaceae</taxon>
        <taxon>Penicillium</taxon>
    </lineage>
</organism>
<keyword evidence="1" id="KW-1133">Transmembrane helix</keyword>
<comment type="caution">
    <text evidence="3">The sequence shown here is derived from an EMBL/GenBank/DDBJ whole genome shotgun (WGS) entry which is preliminary data.</text>
</comment>
<dbReference type="GeneID" id="81371832"/>
<protein>
    <submittedName>
        <fullName evidence="3">Uncharacterized protein</fullName>
    </submittedName>
</protein>
<sequence length="151" mass="16886">MKAFRFLLPLLPLASSFSHPGLLVTESDLTRLQGKLSTQLEPCDCQRSLHPQAVSAVDRDNEANADLLWQDAAAPFALALRWKVESNTSYAGAATDTLNSWGEKLTSIGTSDDQYSAKRTGWRLSKEATLYLSFTWASETCLFMLFWVYSR</sequence>
<dbReference type="AlphaFoldDB" id="A0A9W9VM66"/>
<dbReference type="Proteomes" id="UP001147747">
    <property type="component" value="Unassembled WGS sequence"/>
</dbReference>
<feature type="transmembrane region" description="Helical" evidence="1">
    <location>
        <begin position="128"/>
        <end position="149"/>
    </location>
</feature>
<keyword evidence="4" id="KW-1185">Reference proteome</keyword>
<dbReference type="Gene3D" id="1.50.10.100">
    <property type="entry name" value="Chondroitin AC/alginate lyase"/>
    <property type="match status" value="1"/>
</dbReference>
<dbReference type="EMBL" id="JAPZBU010000009">
    <property type="protein sequence ID" value="KAJ5385674.1"/>
    <property type="molecule type" value="Genomic_DNA"/>
</dbReference>
<feature type="chain" id="PRO_5040940549" evidence="2">
    <location>
        <begin position="17"/>
        <end position="151"/>
    </location>
</feature>